<organism evidence="1 2">
    <name type="scientific">Stephania yunnanensis</name>
    <dbReference type="NCBI Taxonomy" id="152371"/>
    <lineage>
        <taxon>Eukaryota</taxon>
        <taxon>Viridiplantae</taxon>
        <taxon>Streptophyta</taxon>
        <taxon>Embryophyta</taxon>
        <taxon>Tracheophyta</taxon>
        <taxon>Spermatophyta</taxon>
        <taxon>Magnoliopsida</taxon>
        <taxon>Ranunculales</taxon>
        <taxon>Menispermaceae</taxon>
        <taxon>Menispermoideae</taxon>
        <taxon>Cissampelideae</taxon>
        <taxon>Stephania</taxon>
    </lineage>
</organism>
<sequence>MCLKDNMHHNVSNNYENDLQTCSDVRYVSELKRRETDKGKGRNIEEEIERERDLYKQFLLCISASLHYVLAVTRLL</sequence>
<evidence type="ECO:0000313" key="2">
    <source>
        <dbReference type="Proteomes" id="UP001420932"/>
    </source>
</evidence>
<dbReference type="Proteomes" id="UP001420932">
    <property type="component" value="Unassembled WGS sequence"/>
</dbReference>
<evidence type="ECO:0000313" key="1">
    <source>
        <dbReference type="EMBL" id="KAK9122007.1"/>
    </source>
</evidence>
<name>A0AAP0IUE5_9MAGN</name>
<reference evidence="1 2" key="1">
    <citation type="submission" date="2024-01" db="EMBL/GenBank/DDBJ databases">
        <title>Genome assemblies of Stephania.</title>
        <authorList>
            <person name="Yang L."/>
        </authorList>
    </citation>
    <scope>NUCLEOTIDE SEQUENCE [LARGE SCALE GENOMIC DNA]</scope>
    <source>
        <strain evidence="1">YNDBR</strain>
        <tissue evidence="1">Leaf</tissue>
    </source>
</reference>
<protein>
    <submittedName>
        <fullName evidence="1">Uncharacterized protein</fullName>
    </submittedName>
</protein>
<keyword evidence="2" id="KW-1185">Reference proteome</keyword>
<dbReference type="AlphaFoldDB" id="A0AAP0IUE5"/>
<comment type="caution">
    <text evidence="1">The sequence shown here is derived from an EMBL/GenBank/DDBJ whole genome shotgun (WGS) entry which is preliminary data.</text>
</comment>
<proteinExistence type="predicted"/>
<accession>A0AAP0IUE5</accession>
<dbReference type="EMBL" id="JBBNAF010000008">
    <property type="protein sequence ID" value="KAK9122007.1"/>
    <property type="molecule type" value="Genomic_DNA"/>
</dbReference>
<gene>
    <name evidence="1" type="ORF">Syun_019624</name>
</gene>